<keyword evidence="3" id="KW-1185">Reference proteome</keyword>
<dbReference type="PROSITE" id="PS51664">
    <property type="entry name" value="YCAO"/>
    <property type="match status" value="1"/>
</dbReference>
<reference evidence="2 3" key="1">
    <citation type="submission" date="2021-01" db="EMBL/GenBank/DDBJ databases">
        <title>Whole genome shotgun sequence of Verrucosispora andamanensis NBRC 109075.</title>
        <authorList>
            <person name="Komaki H."/>
            <person name="Tamura T."/>
        </authorList>
    </citation>
    <scope>NUCLEOTIDE SEQUENCE [LARGE SCALE GENOMIC DNA]</scope>
    <source>
        <strain evidence="2 3">NBRC 109075</strain>
    </source>
</reference>
<dbReference type="PANTHER" id="PTHR37809">
    <property type="entry name" value="RIBOSOMAL PROTEIN S12 METHYLTHIOTRANSFERASE ACCESSORY FACTOR YCAO"/>
    <property type="match status" value="1"/>
</dbReference>
<organism evidence="2 3">
    <name type="scientific">Micromonospora andamanensis</name>
    <dbReference type="NCBI Taxonomy" id="1287068"/>
    <lineage>
        <taxon>Bacteria</taxon>
        <taxon>Bacillati</taxon>
        <taxon>Actinomycetota</taxon>
        <taxon>Actinomycetes</taxon>
        <taxon>Micromonosporales</taxon>
        <taxon>Micromonosporaceae</taxon>
        <taxon>Micromonospora</taxon>
    </lineage>
</organism>
<comment type="caution">
    <text evidence="2">The sequence shown here is derived from an EMBL/GenBank/DDBJ whole genome shotgun (WGS) entry which is preliminary data.</text>
</comment>
<protein>
    <recommendedName>
        <fullName evidence="1">YcaO domain-containing protein</fullName>
    </recommendedName>
</protein>
<gene>
    <name evidence="2" type="ORF">Van01_52760</name>
</gene>
<dbReference type="Pfam" id="PF02624">
    <property type="entry name" value="YcaO"/>
    <property type="match status" value="1"/>
</dbReference>
<evidence type="ECO:0000313" key="2">
    <source>
        <dbReference type="EMBL" id="GIJ12062.1"/>
    </source>
</evidence>
<proteinExistence type="predicted"/>
<dbReference type="Gene3D" id="3.30.1330.230">
    <property type="match status" value="1"/>
</dbReference>
<sequence length="382" mass="41727">MNSPVEELKACVDGTHRVRQPDETLRWIEPMFAEVGITRLADVTWLDEIGIPVYQAIRPDSRSLCVSQGKGLTPDLAKVSAAMESIELWHAEQMPAGHRTASPRQLAGEIGYQVDELNLGYKSTVNQDCTLEWSSATVIRTGVSTWLPTELLNMDGVVGDRWIVPRFDTTTNGLASGNNLTEALLHGLYEVIERDALARRHTEPQPLQVVDLDTVTGPAVSLLDTMSRAGVSVSVTVVPSPVGLPVFRARIWSDNLLLPFGGTGCHLDRDVALCRALTEAAQSRATVIAGARDDIKPLDYARAAKAGRERPAEFDTPTDGLDYTRIGTVREPNLATDLRITADRVVAATSREPMYVNHTRPDLGVPVVHVVCPGLRYDVLSH</sequence>
<feature type="domain" description="YcaO" evidence="1">
    <location>
        <begin position="69"/>
        <end position="382"/>
    </location>
</feature>
<evidence type="ECO:0000259" key="1">
    <source>
        <dbReference type="PROSITE" id="PS51664"/>
    </source>
</evidence>
<dbReference type="NCBIfam" id="TIGR00702">
    <property type="entry name" value="YcaO-type kinase domain"/>
    <property type="match status" value="1"/>
</dbReference>
<dbReference type="RefSeq" id="WP_204013037.1">
    <property type="nucleotide sequence ID" value="NZ_BOOZ01000043.1"/>
</dbReference>
<dbReference type="Proteomes" id="UP000647017">
    <property type="component" value="Unassembled WGS sequence"/>
</dbReference>
<name>A0ABQ4I2D3_9ACTN</name>
<dbReference type="InterPro" id="IPR003776">
    <property type="entry name" value="YcaO-like_dom"/>
</dbReference>
<evidence type="ECO:0000313" key="3">
    <source>
        <dbReference type="Proteomes" id="UP000647017"/>
    </source>
</evidence>
<dbReference type="PANTHER" id="PTHR37809:SF1">
    <property type="entry name" value="RIBOSOMAL PROTEIN S12 METHYLTHIOTRANSFERASE ACCESSORY FACTOR YCAO"/>
    <property type="match status" value="1"/>
</dbReference>
<dbReference type="EMBL" id="BOOZ01000043">
    <property type="protein sequence ID" value="GIJ12062.1"/>
    <property type="molecule type" value="Genomic_DNA"/>
</dbReference>
<accession>A0ABQ4I2D3</accession>